<evidence type="ECO:0000313" key="4">
    <source>
        <dbReference type="Proteomes" id="UP000018208"/>
    </source>
</evidence>
<evidence type="ECO:0000256" key="1">
    <source>
        <dbReference type="SAM" id="Coils"/>
    </source>
</evidence>
<protein>
    <submittedName>
        <fullName evidence="2">Uncharacterized protein</fullName>
    </submittedName>
</protein>
<organism evidence="2">
    <name type="scientific">Spironucleus salmonicida</name>
    <dbReference type="NCBI Taxonomy" id="348837"/>
    <lineage>
        <taxon>Eukaryota</taxon>
        <taxon>Metamonada</taxon>
        <taxon>Diplomonadida</taxon>
        <taxon>Hexamitidae</taxon>
        <taxon>Hexamitinae</taxon>
        <taxon>Spironucleus</taxon>
    </lineage>
</organism>
<accession>V6LT48</accession>
<keyword evidence="4" id="KW-1185">Reference proteome</keyword>
<keyword evidence="1" id="KW-0175">Coiled coil</keyword>
<reference evidence="3" key="2">
    <citation type="submission" date="2020-12" db="EMBL/GenBank/DDBJ databases">
        <title>New Spironucleus salmonicida genome in near-complete chromosomes.</title>
        <authorList>
            <person name="Xu F."/>
            <person name="Kurt Z."/>
            <person name="Jimenez-Gonzalez A."/>
            <person name="Astvaldsson A."/>
            <person name="Andersson J.O."/>
            <person name="Svard S.G."/>
        </authorList>
    </citation>
    <scope>NUCLEOTIDE SEQUENCE</scope>
    <source>
        <strain evidence="3">ATCC 50377</strain>
    </source>
</reference>
<dbReference type="VEuPathDB" id="GiardiaDB:SS50377_26383"/>
<feature type="coiled-coil region" evidence="1">
    <location>
        <begin position="41"/>
        <end position="107"/>
    </location>
</feature>
<dbReference type="AlphaFoldDB" id="V6LT48"/>
<dbReference type="EMBL" id="AUWU02000006">
    <property type="protein sequence ID" value="KAH0572174.1"/>
    <property type="molecule type" value="Genomic_DNA"/>
</dbReference>
<dbReference type="Proteomes" id="UP000018208">
    <property type="component" value="Unassembled WGS sequence"/>
</dbReference>
<sequence length="218" mass="26258">MSQVYVQDLSEKLENNTPLTSREQAYLEQSYANAQYQNYTVRDREVRAKRIENELNNKLKNTNQAEYQDQQHIQLLKLQIQKEVKIYNQLKEVYENAKTEKLILMEEFDNLTKPRPPQATQNDVSYFQQQIASFESQNYDLKQKIRDTHKKIDEMAVFLQQNSEKQLIQVLDRKIKEEKRLNDKIRLEVYEKNNELYLMREKVKQEKRMCKAVSSKVE</sequence>
<name>V6LT48_9EUKA</name>
<proteinExistence type="predicted"/>
<dbReference type="EMBL" id="KI546035">
    <property type="protein sequence ID" value="EST47750.1"/>
    <property type="molecule type" value="Genomic_DNA"/>
</dbReference>
<evidence type="ECO:0000313" key="3">
    <source>
        <dbReference type="EMBL" id="KAH0572174.1"/>
    </source>
</evidence>
<gene>
    <name evidence="2" type="ORF">SS50377_12149</name>
    <name evidence="3" type="ORF">SS50377_26383</name>
</gene>
<evidence type="ECO:0000313" key="2">
    <source>
        <dbReference type="EMBL" id="EST47750.1"/>
    </source>
</evidence>
<reference evidence="2 3" key="1">
    <citation type="journal article" date="2014" name="PLoS Genet.">
        <title>The Genome of Spironucleus salmonicida Highlights a Fish Pathogen Adapted to Fluctuating Environments.</title>
        <authorList>
            <person name="Xu F."/>
            <person name="Jerlstrom-Hultqvist J."/>
            <person name="Einarsson E."/>
            <person name="Astvaldsson A."/>
            <person name="Svard S.G."/>
            <person name="Andersson J.O."/>
        </authorList>
    </citation>
    <scope>NUCLEOTIDE SEQUENCE</scope>
    <source>
        <strain evidence="3">ATCC 50377</strain>
    </source>
</reference>